<name>A0A7J7LNV9_9MAGN</name>
<dbReference type="OrthoDB" id="6339427at2759"/>
<evidence type="ECO:0000256" key="1">
    <source>
        <dbReference type="ARBA" id="ARBA00004370"/>
    </source>
</evidence>
<proteinExistence type="predicted"/>
<evidence type="ECO:0000256" key="3">
    <source>
        <dbReference type="ARBA" id="ARBA00022692"/>
    </source>
</evidence>
<dbReference type="Gene3D" id="1.20.1250.20">
    <property type="entry name" value="MFS general substrate transporter like domains"/>
    <property type="match status" value="2"/>
</dbReference>
<comment type="subcellular location">
    <subcellularLocation>
        <location evidence="1">Membrane</location>
    </subcellularLocation>
</comment>
<dbReference type="InterPro" id="IPR050814">
    <property type="entry name" value="Myo-inositol_Transporter"/>
</dbReference>
<organism evidence="7 8">
    <name type="scientific">Kingdonia uniflora</name>
    <dbReference type="NCBI Taxonomy" id="39325"/>
    <lineage>
        <taxon>Eukaryota</taxon>
        <taxon>Viridiplantae</taxon>
        <taxon>Streptophyta</taxon>
        <taxon>Embryophyta</taxon>
        <taxon>Tracheophyta</taxon>
        <taxon>Spermatophyta</taxon>
        <taxon>Magnoliopsida</taxon>
        <taxon>Ranunculales</taxon>
        <taxon>Circaeasteraceae</taxon>
        <taxon>Kingdonia</taxon>
    </lineage>
</organism>
<gene>
    <name evidence="7" type="ORF">GIB67_004919</name>
</gene>
<feature type="transmembrane region" description="Helical" evidence="6">
    <location>
        <begin position="21"/>
        <end position="45"/>
    </location>
</feature>
<evidence type="ECO:0000256" key="5">
    <source>
        <dbReference type="ARBA" id="ARBA00023136"/>
    </source>
</evidence>
<dbReference type="SUPFAM" id="SSF103473">
    <property type="entry name" value="MFS general substrate transporter"/>
    <property type="match status" value="1"/>
</dbReference>
<feature type="transmembrane region" description="Helical" evidence="6">
    <location>
        <begin position="90"/>
        <end position="114"/>
    </location>
</feature>
<feature type="transmembrane region" description="Helical" evidence="6">
    <location>
        <begin position="51"/>
        <end position="69"/>
    </location>
</feature>
<feature type="transmembrane region" description="Helical" evidence="6">
    <location>
        <begin position="292"/>
        <end position="312"/>
    </location>
</feature>
<keyword evidence="5 6" id="KW-0472">Membrane</keyword>
<comment type="caution">
    <text evidence="7">The sequence shown here is derived from an EMBL/GenBank/DDBJ whole genome shotgun (WGS) entry which is preliminary data.</text>
</comment>
<dbReference type="GO" id="GO:0016020">
    <property type="term" value="C:membrane"/>
    <property type="evidence" value="ECO:0007669"/>
    <property type="project" value="UniProtKB-SubCell"/>
</dbReference>
<evidence type="ECO:0000256" key="4">
    <source>
        <dbReference type="ARBA" id="ARBA00022989"/>
    </source>
</evidence>
<dbReference type="InterPro" id="IPR005828">
    <property type="entry name" value="MFS_sugar_transport-like"/>
</dbReference>
<dbReference type="InterPro" id="IPR036259">
    <property type="entry name" value="MFS_trans_sf"/>
</dbReference>
<evidence type="ECO:0000313" key="7">
    <source>
        <dbReference type="EMBL" id="KAF6144249.1"/>
    </source>
</evidence>
<protein>
    <recommendedName>
        <fullName evidence="9">Major facilitator superfamily (MFS) profile domain-containing protein</fullName>
    </recommendedName>
</protein>
<dbReference type="PANTHER" id="PTHR48020">
    <property type="entry name" value="PROTON MYO-INOSITOL COTRANSPORTER"/>
    <property type="match status" value="1"/>
</dbReference>
<dbReference type="Proteomes" id="UP000541444">
    <property type="component" value="Unassembled WGS sequence"/>
</dbReference>
<evidence type="ECO:0000256" key="2">
    <source>
        <dbReference type="ARBA" id="ARBA00022448"/>
    </source>
</evidence>
<keyword evidence="3 6" id="KW-0812">Transmembrane</keyword>
<keyword evidence="8" id="KW-1185">Reference proteome</keyword>
<dbReference type="PANTHER" id="PTHR48020:SF24">
    <property type="entry name" value="INOSITOL TRANSPORTER 4"/>
    <property type="match status" value="1"/>
</dbReference>
<feature type="transmembrane region" description="Helical" evidence="6">
    <location>
        <begin position="241"/>
        <end position="259"/>
    </location>
</feature>
<reference evidence="7 8" key="1">
    <citation type="journal article" date="2020" name="IScience">
        <title>Genome Sequencing of the Endangered Kingdonia uniflora (Circaeasteraceae, Ranunculales) Reveals Potential Mechanisms of Evolutionary Specialization.</title>
        <authorList>
            <person name="Sun Y."/>
            <person name="Deng T."/>
            <person name="Zhang A."/>
            <person name="Moore M.J."/>
            <person name="Landis J.B."/>
            <person name="Lin N."/>
            <person name="Zhang H."/>
            <person name="Zhang X."/>
            <person name="Huang J."/>
            <person name="Zhang X."/>
            <person name="Sun H."/>
            <person name="Wang H."/>
        </authorList>
    </citation>
    <scope>NUCLEOTIDE SEQUENCE [LARGE SCALE GENOMIC DNA]</scope>
    <source>
        <strain evidence="7">TB1705</strain>
        <tissue evidence="7">Leaf</tissue>
    </source>
</reference>
<dbReference type="Pfam" id="PF00083">
    <property type="entry name" value="Sugar_tr"/>
    <property type="match status" value="1"/>
</dbReference>
<keyword evidence="4 6" id="KW-1133">Transmembrane helix</keyword>
<keyword evidence="2" id="KW-0813">Transport</keyword>
<accession>A0A7J7LNV9</accession>
<dbReference type="GO" id="GO:0022857">
    <property type="term" value="F:transmembrane transporter activity"/>
    <property type="evidence" value="ECO:0007669"/>
    <property type="project" value="InterPro"/>
</dbReference>
<dbReference type="AlphaFoldDB" id="A0A7J7LNV9"/>
<evidence type="ECO:0000313" key="8">
    <source>
        <dbReference type="Proteomes" id="UP000541444"/>
    </source>
</evidence>
<feature type="transmembrane region" description="Helical" evidence="6">
    <location>
        <begin position="206"/>
        <end position="229"/>
    </location>
</feature>
<dbReference type="EMBL" id="JACGCM010002132">
    <property type="protein sequence ID" value="KAF6144249.1"/>
    <property type="molecule type" value="Genomic_DNA"/>
</dbReference>
<sequence length="314" mass="34484">MILISFISIQTSSRRCCAKILSGYVWLAGMTVVIAVLSENVVGIIEDESKTWRLSVSFIGVISGALLYIRDDFQKVDRSNPLMETIVSMVVVGAIVCAAIGVPAIIQFILMMFLPESPHWLYRKHVYLTSFLFYKDRKEEAGAIWKKLCPPDKVKAKVEYLSNTVVHKGLTAGIGCQAAQQFMGISTVMYYSPTIVQLAGYASNSMALALSLITFGLNAFGSIVSMVFVNRYGRRKLLLVRMVRIIICLLMLTGTFEFAKNNAPAVSGVNTATFGNSTCVDYTNAPHPIQQTGTACHVWLPLMIVASALILVTM</sequence>
<evidence type="ECO:0000256" key="6">
    <source>
        <dbReference type="SAM" id="Phobius"/>
    </source>
</evidence>
<evidence type="ECO:0008006" key="9">
    <source>
        <dbReference type="Google" id="ProtNLM"/>
    </source>
</evidence>